<dbReference type="GO" id="GO:0004061">
    <property type="term" value="F:arylformamidase activity"/>
    <property type="evidence" value="ECO:0007669"/>
    <property type="project" value="InterPro"/>
</dbReference>
<gene>
    <name evidence="1" type="ORF">OMP40_32790</name>
</gene>
<sequence length="218" mass="24105">MRQLIDLTGTISNGMWGYGHPFPEPLVQPLATVEQNGFAAHRMHLHSLTGTYLETAGHLYPDRELLGDVPLERCVLRAWVAQLPEKQELETILPEELEAAVGGCLQPGDALLIATGWDRNWNRAGYADRCPYFGEGTIEWIIDRGVAMLGVDVPSVQDPRSEGELSVLNAYYKENRLLLAPLVNLRAAEGAVPWQLVVLPLAIPELCASPCRAIVMRE</sequence>
<dbReference type="EMBL" id="JAPDIA010000008">
    <property type="protein sequence ID" value="MDG0813538.1"/>
    <property type="molecule type" value="Genomic_DNA"/>
</dbReference>
<protein>
    <submittedName>
        <fullName evidence="1">Cyclase family protein</fullName>
    </submittedName>
</protein>
<organism evidence="1 2">
    <name type="scientific">Cohnella rhizosphaerae</name>
    <dbReference type="NCBI Taxonomy" id="1457232"/>
    <lineage>
        <taxon>Bacteria</taxon>
        <taxon>Bacillati</taxon>
        <taxon>Bacillota</taxon>
        <taxon>Bacilli</taxon>
        <taxon>Bacillales</taxon>
        <taxon>Paenibacillaceae</taxon>
        <taxon>Cohnella</taxon>
    </lineage>
</organism>
<accession>A0A9X4QWG8</accession>
<dbReference type="Pfam" id="PF04199">
    <property type="entry name" value="Cyclase"/>
    <property type="match status" value="1"/>
</dbReference>
<dbReference type="InterPro" id="IPR037175">
    <property type="entry name" value="KFase_sf"/>
</dbReference>
<dbReference type="Gene3D" id="3.50.30.50">
    <property type="entry name" value="Putative cyclase"/>
    <property type="match status" value="1"/>
</dbReference>
<dbReference type="SUPFAM" id="SSF102198">
    <property type="entry name" value="Putative cyclase"/>
    <property type="match status" value="1"/>
</dbReference>
<comment type="caution">
    <text evidence="1">The sequence shown here is derived from an EMBL/GenBank/DDBJ whole genome shotgun (WGS) entry which is preliminary data.</text>
</comment>
<proteinExistence type="predicted"/>
<reference evidence="1" key="1">
    <citation type="submission" date="2022-10" db="EMBL/GenBank/DDBJ databases">
        <title>Comparative genomic analysis of Cohnella hashimotonis sp. nov., isolated from the International Space Station.</title>
        <authorList>
            <person name="Simpson A."/>
            <person name="Venkateswaran K."/>
        </authorList>
    </citation>
    <scope>NUCLEOTIDE SEQUENCE</scope>
    <source>
        <strain evidence="1">DSM 28161</strain>
    </source>
</reference>
<dbReference type="RefSeq" id="WP_277537536.1">
    <property type="nucleotide sequence ID" value="NZ_JAPDIA010000008.1"/>
</dbReference>
<keyword evidence="2" id="KW-1185">Reference proteome</keyword>
<evidence type="ECO:0000313" key="1">
    <source>
        <dbReference type="EMBL" id="MDG0813538.1"/>
    </source>
</evidence>
<name>A0A9X4QWG8_9BACL</name>
<dbReference type="Proteomes" id="UP001153404">
    <property type="component" value="Unassembled WGS sequence"/>
</dbReference>
<dbReference type="InterPro" id="IPR007325">
    <property type="entry name" value="KFase/CYL"/>
</dbReference>
<dbReference type="GO" id="GO:0019441">
    <property type="term" value="P:L-tryptophan catabolic process to kynurenine"/>
    <property type="evidence" value="ECO:0007669"/>
    <property type="project" value="InterPro"/>
</dbReference>
<evidence type="ECO:0000313" key="2">
    <source>
        <dbReference type="Proteomes" id="UP001153404"/>
    </source>
</evidence>
<dbReference type="AlphaFoldDB" id="A0A9X4QWG8"/>